<dbReference type="InterPro" id="IPR009000">
    <property type="entry name" value="Transl_B-barrel_sf"/>
</dbReference>
<keyword evidence="7" id="KW-0963">Cytoplasm</keyword>
<feature type="binding site" evidence="7">
    <location>
        <begin position="375"/>
        <end position="382"/>
    </location>
    <ligand>
        <name>GTP</name>
        <dbReference type="ChEBI" id="CHEBI:37565"/>
    </ligand>
</feature>
<dbReference type="FunFam" id="3.40.50.10050:FF:000001">
    <property type="entry name" value="Translation initiation factor IF-2"/>
    <property type="match status" value="1"/>
</dbReference>
<dbReference type="SUPFAM" id="SSF50447">
    <property type="entry name" value="Translation proteins"/>
    <property type="match status" value="2"/>
</dbReference>
<dbReference type="GO" id="GO:0005525">
    <property type="term" value="F:GTP binding"/>
    <property type="evidence" value="ECO:0007669"/>
    <property type="project" value="UniProtKB-KW"/>
</dbReference>
<dbReference type="PROSITE" id="PS01176">
    <property type="entry name" value="IF2"/>
    <property type="match status" value="1"/>
</dbReference>
<keyword evidence="6 7" id="KW-0342">GTP-binding</keyword>
<sequence>MRVYEVAKKVGMESKELMAELKRMGVPVASHSSALDADVVARLLAKFAPQQGLGGAGADDKTATRAGRGGEGFRQEADGGGGHVKSTGAKAGAVSLEEPPKPDKRRILIKKKKTEEEIEAAAVPATETGLTHAPPPDLAHPVPGLPATESAAAAPPAEVKPDIAPSPPAGILSPAPAESPVPAASVEAKPAAIATPALDAASEAALAKKKAEALFEGGEAKGAREKAKKVRKPGRERDEEEARAREDAARWDDLRAISVHRRDDRVRHAGTTPVTEITKPRKKGIKLTAGMTVKEFAEAVGQRPADIMKKLMESGQMLTLNQSMNLELAGLIAEELGVKVEVTAPKAGEELLEEAALWKGEEKPEPRPPVVTIMGHVDHGKTSLLDAIRQTKVAEQEAGGITQHIGAYSIELHGKRITFLDTPGHEAFTAMRARGAKVTDIVILVVAADDGVMPQTIEAINHATAANVPIIVAINKIDKPEANVERVKHALAEHNLISEAWGGQTIMVEVSAKKRQNLDLLLEMVLLQADVLELRADPRKPAKGTVIEARLDRGRGPVATVLVQEGTLKVGDAYVVGTYSGRVRALIPAAGGKLTEAGPSMAVGVVGLTGVPSAGDTFLVVKDERMAREIAESRAQKQRAAELAGPAKVSLDDLYARIKQGDIKELALVIKADVQGSSEALAVAIDKLPSEVVKLRVIHNGVGGITETDVLLAAASGAIVIGFNVRPEPKAAALAESERVDIRLYSVIYDAIADIKAAMEGLLEPTFKERVLGRAEVRQVFNVSKAGIIAGCYVLEGTMTRASSGVRVVRDHVPVYQGKLASLRRFKDDVREVQQGYECGIGVENFSDLKAGDIIENFVLDRIAAKL</sequence>
<dbReference type="PANTHER" id="PTHR43381:SF5">
    <property type="entry name" value="TR-TYPE G DOMAIN-CONTAINING PROTEIN"/>
    <property type="match status" value="1"/>
</dbReference>
<dbReference type="GO" id="GO:0005829">
    <property type="term" value="C:cytosol"/>
    <property type="evidence" value="ECO:0007669"/>
    <property type="project" value="TreeGrafter"/>
</dbReference>
<dbReference type="FunFam" id="2.40.30.10:FF:000008">
    <property type="entry name" value="Translation initiation factor IF-2"/>
    <property type="match status" value="1"/>
</dbReference>
<feature type="region of interest" description="G-domain" evidence="7">
    <location>
        <begin position="369"/>
        <end position="517"/>
    </location>
</feature>
<dbReference type="Pfam" id="PF22042">
    <property type="entry name" value="EF-G_D2"/>
    <property type="match status" value="1"/>
</dbReference>
<feature type="binding site" evidence="7">
    <location>
        <begin position="421"/>
        <end position="425"/>
    </location>
    <ligand>
        <name>GTP</name>
        <dbReference type="ChEBI" id="CHEBI:37565"/>
    </ligand>
</feature>
<dbReference type="InterPro" id="IPR023115">
    <property type="entry name" value="TIF_IF2_dom3"/>
</dbReference>
<comment type="function">
    <text evidence="7 8">One of the essential components for the initiation of protein synthesis. Protects formylmethionyl-tRNA from spontaneous hydrolysis and promotes its binding to the 30S ribosomal subunits. Also involved in the hydrolysis of GTP during the formation of the 70S ribosomal complex.</text>
</comment>
<dbReference type="Proteomes" id="UP001179121">
    <property type="component" value="Chromosome"/>
</dbReference>
<dbReference type="CDD" id="cd03692">
    <property type="entry name" value="mtIF2_IVc"/>
    <property type="match status" value="1"/>
</dbReference>
<dbReference type="SUPFAM" id="SSF52156">
    <property type="entry name" value="Initiation factor IF2/eIF5b, domain 3"/>
    <property type="match status" value="1"/>
</dbReference>
<dbReference type="InterPro" id="IPR015760">
    <property type="entry name" value="TIF_IF2"/>
</dbReference>
<keyword evidence="4 7" id="KW-0547">Nucleotide-binding</keyword>
<feature type="binding site" evidence="7">
    <location>
        <begin position="475"/>
        <end position="478"/>
    </location>
    <ligand>
        <name>GTP</name>
        <dbReference type="ChEBI" id="CHEBI:37565"/>
    </ligand>
</feature>
<organism evidence="11 12">
    <name type="scientific">Nitrospira tepida</name>
    <dbReference type="NCBI Taxonomy" id="2973512"/>
    <lineage>
        <taxon>Bacteria</taxon>
        <taxon>Pseudomonadati</taxon>
        <taxon>Nitrospirota</taxon>
        <taxon>Nitrospiria</taxon>
        <taxon>Nitrospirales</taxon>
        <taxon>Nitrospiraceae</taxon>
        <taxon>Nitrospira</taxon>
    </lineage>
</organism>
<dbReference type="Gene3D" id="3.40.50.300">
    <property type="entry name" value="P-loop containing nucleotide triphosphate hydrolases"/>
    <property type="match status" value="1"/>
</dbReference>
<dbReference type="InterPro" id="IPR006847">
    <property type="entry name" value="IF2_N"/>
</dbReference>
<dbReference type="GO" id="GO:0003924">
    <property type="term" value="F:GTPase activity"/>
    <property type="evidence" value="ECO:0007669"/>
    <property type="project" value="UniProtKB-UniRule"/>
</dbReference>
<dbReference type="Gene3D" id="2.40.30.10">
    <property type="entry name" value="Translation factors"/>
    <property type="match status" value="2"/>
</dbReference>
<evidence type="ECO:0000313" key="12">
    <source>
        <dbReference type="Proteomes" id="UP001179121"/>
    </source>
</evidence>
<dbReference type="NCBIfam" id="TIGR00231">
    <property type="entry name" value="small_GTP"/>
    <property type="match status" value="1"/>
</dbReference>
<feature type="compositionally biased region" description="Basic and acidic residues" evidence="9">
    <location>
        <begin position="233"/>
        <end position="246"/>
    </location>
</feature>
<dbReference type="PANTHER" id="PTHR43381">
    <property type="entry name" value="TRANSLATION INITIATION FACTOR IF-2-RELATED"/>
    <property type="match status" value="1"/>
</dbReference>
<evidence type="ECO:0000256" key="5">
    <source>
        <dbReference type="ARBA" id="ARBA00022917"/>
    </source>
</evidence>
<evidence type="ECO:0000256" key="9">
    <source>
        <dbReference type="SAM" id="MobiDB-lite"/>
    </source>
</evidence>
<dbReference type="RefSeq" id="WP_289271092.1">
    <property type="nucleotide sequence ID" value="NZ_OX365700.1"/>
</dbReference>
<evidence type="ECO:0000256" key="2">
    <source>
        <dbReference type="ARBA" id="ARBA00020675"/>
    </source>
</evidence>
<dbReference type="HAMAP" id="MF_00100_B">
    <property type="entry name" value="IF_2_B"/>
    <property type="match status" value="1"/>
</dbReference>
<dbReference type="CDD" id="cd03702">
    <property type="entry name" value="IF2_mtIF2_II"/>
    <property type="match status" value="1"/>
</dbReference>
<evidence type="ECO:0000256" key="8">
    <source>
        <dbReference type="RuleBase" id="RU000644"/>
    </source>
</evidence>
<evidence type="ECO:0000259" key="10">
    <source>
        <dbReference type="PROSITE" id="PS51722"/>
    </source>
</evidence>
<evidence type="ECO:0000256" key="1">
    <source>
        <dbReference type="ARBA" id="ARBA00007733"/>
    </source>
</evidence>
<keyword evidence="12" id="KW-1185">Reference proteome</keyword>
<dbReference type="InterPro" id="IPR000795">
    <property type="entry name" value="T_Tr_GTP-bd_dom"/>
</dbReference>
<feature type="compositionally biased region" description="Low complexity" evidence="9">
    <location>
        <begin position="173"/>
        <end position="184"/>
    </location>
</feature>
<evidence type="ECO:0000256" key="6">
    <source>
        <dbReference type="ARBA" id="ARBA00023134"/>
    </source>
</evidence>
<dbReference type="InterPro" id="IPR027417">
    <property type="entry name" value="P-loop_NTPase"/>
</dbReference>
<dbReference type="GO" id="GO:0003743">
    <property type="term" value="F:translation initiation factor activity"/>
    <property type="evidence" value="ECO:0007669"/>
    <property type="project" value="UniProtKB-UniRule"/>
</dbReference>
<dbReference type="InterPro" id="IPR000178">
    <property type="entry name" value="TF_IF2_bacterial-like"/>
</dbReference>
<comment type="similarity">
    <text evidence="1 7 8">Belongs to the TRAFAC class translation factor GTPase superfamily. Classic translation factor GTPase family. IF-2 subfamily.</text>
</comment>
<dbReference type="EMBL" id="OX365700">
    <property type="protein sequence ID" value="CAI4033679.1"/>
    <property type="molecule type" value="Genomic_DNA"/>
</dbReference>
<protein>
    <recommendedName>
        <fullName evidence="2 7">Translation initiation factor IF-2</fullName>
    </recommendedName>
</protein>
<dbReference type="AlphaFoldDB" id="A0AA86TF84"/>
<dbReference type="FunFam" id="2.40.30.10:FF:000007">
    <property type="entry name" value="Translation initiation factor IF-2"/>
    <property type="match status" value="1"/>
</dbReference>
<dbReference type="Gene3D" id="3.40.50.10050">
    <property type="entry name" value="Translation initiation factor IF- 2, domain 3"/>
    <property type="match status" value="1"/>
</dbReference>
<dbReference type="Pfam" id="PF00009">
    <property type="entry name" value="GTP_EFTU"/>
    <property type="match status" value="1"/>
</dbReference>
<keyword evidence="3 7" id="KW-0396">Initiation factor</keyword>
<dbReference type="InterPro" id="IPR036925">
    <property type="entry name" value="TIF_IF2_dom3_sf"/>
</dbReference>
<dbReference type="KEGG" id="nti:DNFV4_04121"/>
<comment type="subcellular location">
    <subcellularLocation>
        <location evidence="7">Cytoplasm</location>
    </subcellularLocation>
</comment>
<accession>A0AA86TF84</accession>
<dbReference type="Gene3D" id="1.10.10.2480">
    <property type="match status" value="1"/>
</dbReference>
<reference evidence="11" key="1">
    <citation type="submission" date="2022-10" db="EMBL/GenBank/DDBJ databases">
        <authorList>
            <person name="Koch H."/>
        </authorList>
    </citation>
    <scope>NUCLEOTIDE SEQUENCE</scope>
    <source>
        <strain evidence="11">DNF</strain>
    </source>
</reference>
<proteinExistence type="inferred from homology"/>
<name>A0AA86TF84_9BACT</name>
<evidence type="ECO:0000256" key="4">
    <source>
        <dbReference type="ARBA" id="ARBA00022741"/>
    </source>
</evidence>
<dbReference type="InterPro" id="IPR005225">
    <property type="entry name" value="Small_GTP-bd"/>
</dbReference>
<evidence type="ECO:0000256" key="3">
    <source>
        <dbReference type="ARBA" id="ARBA00022540"/>
    </source>
</evidence>
<feature type="region of interest" description="Disordered" evidence="9">
    <location>
        <begin position="218"/>
        <end position="246"/>
    </location>
</feature>
<evidence type="ECO:0000256" key="7">
    <source>
        <dbReference type="HAMAP-Rule" id="MF_00100"/>
    </source>
</evidence>
<feature type="region of interest" description="Disordered" evidence="9">
    <location>
        <begin position="51"/>
        <end position="184"/>
    </location>
</feature>
<dbReference type="InterPro" id="IPR044145">
    <property type="entry name" value="IF2_II"/>
</dbReference>
<dbReference type="Pfam" id="PF11987">
    <property type="entry name" value="IF-2"/>
    <property type="match status" value="1"/>
</dbReference>
<dbReference type="NCBIfam" id="TIGR00487">
    <property type="entry name" value="IF-2"/>
    <property type="match status" value="1"/>
</dbReference>
<keyword evidence="5 7" id="KW-0648">Protein biosynthesis</keyword>
<dbReference type="PROSITE" id="PS51722">
    <property type="entry name" value="G_TR_2"/>
    <property type="match status" value="1"/>
</dbReference>
<dbReference type="SUPFAM" id="SSF52540">
    <property type="entry name" value="P-loop containing nucleoside triphosphate hydrolases"/>
    <property type="match status" value="1"/>
</dbReference>
<gene>
    <name evidence="7" type="primary">infB</name>
    <name evidence="11" type="ORF">DNFV4_04121</name>
</gene>
<feature type="domain" description="Tr-type G" evidence="10">
    <location>
        <begin position="366"/>
        <end position="533"/>
    </location>
</feature>
<dbReference type="CDD" id="cd01887">
    <property type="entry name" value="IF2_eIF5B"/>
    <property type="match status" value="1"/>
</dbReference>
<evidence type="ECO:0000313" key="11">
    <source>
        <dbReference type="EMBL" id="CAI4033679.1"/>
    </source>
</evidence>
<dbReference type="FunFam" id="3.40.50.300:FF:000019">
    <property type="entry name" value="Translation initiation factor IF-2"/>
    <property type="match status" value="1"/>
</dbReference>
<dbReference type="InterPro" id="IPR053905">
    <property type="entry name" value="EF-G-like_DII"/>
</dbReference>
<dbReference type="Pfam" id="PF04760">
    <property type="entry name" value="IF2_N"/>
    <property type="match status" value="2"/>
</dbReference>